<comment type="caution">
    <text evidence="1">The sequence shown here is derived from an EMBL/GenBank/DDBJ whole genome shotgun (WGS) entry which is preliminary data.</text>
</comment>
<accession>A0ABQ4YW87</accession>
<organism evidence="1 2">
    <name type="scientific">Tanacetum coccineum</name>
    <dbReference type="NCBI Taxonomy" id="301880"/>
    <lineage>
        <taxon>Eukaryota</taxon>
        <taxon>Viridiplantae</taxon>
        <taxon>Streptophyta</taxon>
        <taxon>Embryophyta</taxon>
        <taxon>Tracheophyta</taxon>
        <taxon>Spermatophyta</taxon>
        <taxon>Magnoliopsida</taxon>
        <taxon>eudicotyledons</taxon>
        <taxon>Gunneridae</taxon>
        <taxon>Pentapetalae</taxon>
        <taxon>asterids</taxon>
        <taxon>campanulids</taxon>
        <taxon>Asterales</taxon>
        <taxon>Asteraceae</taxon>
        <taxon>Asteroideae</taxon>
        <taxon>Anthemideae</taxon>
        <taxon>Anthemidinae</taxon>
        <taxon>Tanacetum</taxon>
    </lineage>
</organism>
<reference evidence="1" key="2">
    <citation type="submission" date="2022-01" db="EMBL/GenBank/DDBJ databases">
        <authorList>
            <person name="Yamashiro T."/>
            <person name="Shiraishi A."/>
            <person name="Satake H."/>
            <person name="Nakayama K."/>
        </authorList>
    </citation>
    <scope>NUCLEOTIDE SEQUENCE</scope>
</reference>
<gene>
    <name evidence="1" type="ORF">Tco_0748670</name>
</gene>
<proteinExistence type="predicted"/>
<dbReference type="Proteomes" id="UP001151760">
    <property type="component" value="Unassembled WGS sequence"/>
</dbReference>
<dbReference type="EMBL" id="BQNB010010801">
    <property type="protein sequence ID" value="GJS82129.1"/>
    <property type="molecule type" value="Genomic_DNA"/>
</dbReference>
<reference evidence="1" key="1">
    <citation type="journal article" date="2022" name="Int. J. Mol. Sci.">
        <title>Draft Genome of Tanacetum Coccineum: Genomic Comparison of Closely Related Tanacetum-Family Plants.</title>
        <authorList>
            <person name="Yamashiro T."/>
            <person name="Shiraishi A."/>
            <person name="Nakayama K."/>
            <person name="Satake H."/>
        </authorList>
    </citation>
    <scope>NUCLEOTIDE SEQUENCE</scope>
</reference>
<evidence type="ECO:0000313" key="1">
    <source>
        <dbReference type="EMBL" id="GJS82129.1"/>
    </source>
</evidence>
<sequence length="108" mass="12724">MTASSSIQVKLTGLVKQEVEKDVVMEKKLRKVCLELIEAYKNRRKEIRKLEKRTSDHFVEGAVRMLKKVQDRDWERIMRLQIMVNQSDISIKEKNFCVGNMELSIVLD</sequence>
<evidence type="ECO:0000313" key="2">
    <source>
        <dbReference type="Proteomes" id="UP001151760"/>
    </source>
</evidence>
<keyword evidence="2" id="KW-1185">Reference proteome</keyword>
<protein>
    <submittedName>
        <fullName evidence="1">Uncharacterized protein</fullName>
    </submittedName>
</protein>
<name>A0ABQ4YW87_9ASTR</name>